<dbReference type="eggNOG" id="ENOG502TM2V">
    <property type="taxonomic scope" value="Eukaryota"/>
</dbReference>
<dbReference type="Pfam" id="PF23051">
    <property type="entry name" value="DUF7040"/>
    <property type="match status" value="1"/>
</dbReference>
<evidence type="ECO:0000259" key="1">
    <source>
        <dbReference type="Pfam" id="PF23047"/>
    </source>
</evidence>
<dbReference type="InterPro" id="IPR055466">
    <property type="entry name" value="DUF7038"/>
</dbReference>
<evidence type="ECO:0000313" key="3">
    <source>
        <dbReference type="EMBL" id="EFP06692.1"/>
    </source>
</evidence>
<dbReference type="OrthoDB" id="5793389at2759"/>
<dbReference type="InParanoid" id="E3MPT4"/>
<keyword evidence="4" id="KW-1185">Reference proteome</keyword>
<feature type="domain" description="DUF7038" evidence="1">
    <location>
        <begin position="78"/>
        <end position="168"/>
    </location>
</feature>
<dbReference type="HOGENOM" id="CLU_051409_0_0_1"/>
<organism evidence="4">
    <name type="scientific">Caenorhabditis remanei</name>
    <name type="common">Caenorhabditis vulgaris</name>
    <dbReference type="NCBI Taxonomy" id="31234"/>
    <lineage>
        <taxon>Eukaryota</taxon>
        <taxon>Metazoa</taxon>
        <taxon>Ecdysozoa</taxon>
        <taxon>Nematoda</taxon>
        <taxon>Chromadorea</taxon>
        <taxon>Rhabditida</taxon>
        <taxon>Rhabditina</taxon>
        <taxon>Rhabditomorpha</taxon>
        <taxon>Rhabditoidea</taxon>
        <taxon>Rhabditidae</taxon>
        <taxon>Peloderinae</taxon>
        <taxon>Caenorhabditis</taxon>
    </lineage>
</organism>
<protein>
    <submittedName>
        <fullName evidence="3">Uncharacterized protein</fullName>
    </submittedName>
</protein>
<evidence type="ECO:0000259" key="2">
    <source>
        <dbReference type="Pfam" id="PF23051"/>
    </source>
</evidence>
<evidence type="ECO:0000313" key="4">
    <source>
        <dbReference type="Proteomes" id="UP000008281"/>
    </source>
</evidence>
<accession>E3MPT4</accession>
<dbReference type="AlphaFoldDB" id="E3MPT4"/>
<dbReference type="Proteomes" id="UP000008281">
    <property type="component" value="Unassembled WGS sequence"/>
</dbReference>
<dbReference type="InterPro" id="IPR055468">
    <property type="entry name" value="DUF7040"/>
</dbReference>
<gene>
    <name evidence="3" type="ORF">CRE_12081</name>
</gene>
<feature type="domain" description="DUF7040" evidence="2">
    <location>
        <begin position="289"/>
        <end position="400"/>
    </location>
</feature>
<proteinExistence type="predicted"/>
<dbReference type="EMBL" id="DS268464">
    <property type="protein sequence ID" value="EFP06692.1"/>
    <property type="molecule type" value="Genomic_DNA"/>
</dbReference>
<dbReference type="Pfam" id="PF23047">
    <property type="entry name" value="DUF7038"/>
    <property type="match status" value="1"/>
</dbReference>
<name>E3MPT4_CAERE</name>
<reference evidence="3" key="1">
    <citation type="submission" date="2007-07" db="EMBL/GenBank/DDBJ databases">
        <title>PCAP assembly of the Caenorhabditis remanei genome.</title>
        <authorList>
            <consortium name="The Caenorhabditis remanei Sequencing Consortium"/>
            <person name="Wilson R.K."/>
        </authorList>
    </citation>
    <scope>NUCLEOTIDE SEQUENCE [LARGE SCALE GENOMIC DNA]</scope>
    <source>
        <strain evidence="3">PB4641</strain>
    </source>
</reference>
<sequence length="401" mass="46744">MYIDATDRLTGYLMEYNATHAMVFNSKDRLLKRGLITHDTSLPLELGARYHFYHFKPPKRVELPNTAHFQCFAAGRPNRRVFARTWAVSPGENLPVEVREKYKGKVWAPYLGLLNDKNRMFERRFGKGGRGSIRVLYVNRPDEVFELDHVDNVEYDFWAPDRPAPWNQPTVSMYYDEFPSREIKIHNSSCARFALCVRDVVDNVVYDAKRHGSTKTCSLLVSSPYGVIRSLYRVEMGCWYQHAIKDGQRSRKLLIENPGSTLYTKFTASDVVPIEPPLPTEVVDDGHDVEVTTTFVFEHDHFEKKWSRGLSDWKERKEGVQTEVFFYDVYLGKVRIPIDSAIDIIKLVENLRKDCYERMKTDPISVIVKVRPLKNFVEMCMMHPYNELYVVETVVDVEYVD</sequence>
<dbReference type="OMA" id="WPLETIP"/>